<evidence type="ECO:0000256" key="8">
    <source>
        <dbReference type="RuleBase" id="RU363111"/>
    </source>
</evidence>
<keyword evidence="6 8" id="KW-0472">Membrane</keyword>
<dbReference type="GO" id="GO:0015031">
    <property type="term" value="P:protein transport"/>
    <property type="evidence" value="ECO:0007669"/>
    <property type="project" value="UniProtKB-KW"/>
</dbReference>
<gene>
    <name evidence="9" type="ORF">SEVIR_5G018900v2</name>
</gene>
<evidence type="ECO:0000313" key="10">
    <source>
        <dbReference type="Proteomes" id="UP000298652"/>
    </source>
</evidence>
<dbReference type="InterPro" id="IPR007305">
    <property type="entry name" value="Vesicle_transpt_Got1/SFT2"/>
</dbReference>
<feature type="transmembrane region" description="Helical" evidence="8">
    <location>
        <begin position="40"/>
        <end position="61"/>
    </location>
</feature>
<keyword evidence="4 8" id="KW-0653">Protein transport</keyword>
<keyword evidence="3 8" id="KW-0812">Transmembrane</keyword>
<evidence type="ECO:0000256" key="3">
    <source>
        <dbReference type="ARBA" id="ARBA00022692"/>
    </source>
</evidence>
<evidence type="ECO:0000313" key="9">
    <source>
        <dbReference type="EMBL" id="TKW12161.1"/>
    </source>
</evidence>
<dbReference type="AlphaFoldDB" id="A0A4U6U8R3"/>
<dbReference type="Proteomes" id="UP000298652">
    <property type="component" value="Chromosome 5"/>
</dbReference>
<dbReference type="OMA" id="CVREAIW"/>
<proteinExistence type="inferred from homology"/>
<name>A0A4U6U8R3_SETVI</name>
<dbReference type="GO" id="GO:0016192">
    <property type="term" value="P:vesicle-mediated transport"/>
    <property type="evidence" value="ECO:0007669"/>
    <property type="project" value="InterPro"/>
</dbReference>
<comment type="subcellular location">
    <subcellularLocation>
        <location evidence="1 8">Membrane</location>
        <topology evidence="1 8">Multi-pass membrane protein</topology>
    </subcellularLocation>
</comment>
<comment type="function">
    <text evidence="8">May be involved in fusion of retrograde transport vesicles derived from an endocytic compartment with the Golgi complex.</text>
</comment>
<dbReference type="Pfam" id="PF04178">
    <property type="entry name" value="Got1"/>
    <property type="match status" value="1"/>
</dbReference>
<dbReference type="GO" id="GO:0012505">
    <property type="term" value="C:endomembrane system"/>
    <property type="evidence" value="ECO:0007669"/>
    <property type="project" value="UniProtKB-ARBA"/>
</dbReference>
<dbReference type="PANTHER" id="PTHR23137">
    <property type="entry name" value="VESICLE TRANSPORT PROTEIN-RELATED"/>
    <property type="match status" value="1"/>
</dbReference>
<evidence type="ECO:0000256" key="6">
    <source>
        <dbReference type="ARBA" id="ARBA00023136"/>
    </source>
</evidence>
<evidence type="ECO:0000256" key="7">
    <source>
        <dbReference type="ARBA" id="ARBA00025800"/>
    </source>
</evidence>
<evidence type="ECO:0000256" key="4">
    <source>
        <dbReference type="ARBA" id="ARBA00022927"/>
    </source>
</evidence>
<protein>
    <recommendedName>
        <fullName evidence="8">Vesicle transport protein</fullName>
    </recommendedName>
</protein>
<evidence type="ECO:0000256" key="2">
    <source>
        <dbReference type="ARBA" id="ARBA00022448"/>
    </source>
</evidence>
<feature type="transmembrane region" description="Helical" evidence="8">
    <location>
        <begin position="99"/>
        <end position="121"/>
    </location>
</feature>
<organism evidence="9 10">
    <name type="scientific">Setaria viridis</name>
    <name type="common">Green bristlegrass</name>
    <name type="synonym">Setaria italica subsp. viridis</name>
    <dbReference type="NCBI Taxonomy" id="4556"/>
    <lineage>
        <taxon>Eukaryota</taxon>
        <taxon>Viridiplantae</taxon>
        <taxon>Streptophyta</taxon>
        <taxon>Embryophyta</taxon>
        <taxon>Tracheophyta</taxon>
        <taxon>Spermatophyta</taxon>
        <taxon>Magnoliopsida</taxon>
        <taxon>Liliopsida</taxon>
        <taxon>Poales</taxon>
        <taxon>Poaceae</taxon>
        <taxon>PACMAD clade</taxon>
        <taxon>Panicoideae</taxon>
        <taxon>Panicodae</taxon>
        <taxon>Paniceae</taxon>
        <taxon>Cenchrinae</taxon>
        <taxon>Setaria</taxon>
    </lineage>
</organism>
<keyword evidence="10" id="KW-1185">Reference proteome</keyword>
<dbReference type="EMBL" id="CM016556">
    <property type="protein sequence ID" value="TKW12161.1"/>
    <property type="molecule type" value="Genomic_DNA"/>
</dbReference>
<keyword evidence="2 8" id="KW-0813">Transport</keyword>
<sequence length="165" mass="18403">MDALTRLHRSLAGGDEEELAEDSILGDTEDLCSLSPLQRIYAFAACLVAGLALMILSFIVFARPIKFAVMFTFGNILAVGSTAFVMGPQKQLRMMFDPVRLYATAIYVGCVVLALIFALWIHDKLLTLIAIICEICALFWYSLSYIPFARRMVSDLMVKFCDTEL</sequence>
<feature type="transmembrane region" description="Helical" evidence="8">
    <location>
        <begin position="67"/>
        <end position="87"/>
    </location>
</feature>
<dbReference type="Gramene" id="TKW12161">
    <property type="protein sequence ID" value="TKW12161"/>
    <property type="gene ID" value="SEVIR_5G018900v2"/>
</dbReference>
<dbReference type="GO" id="GO:0005737">
    <property type="term" value="C:cytoplasm"/>
    <property type="evidence" value="ECO:0007669"/>
    <property type="project" value="UniProtKB-ARBA"/>
</dbReference>
<dbReference type="GO" id="GO:0016020">
    <property type="term" value="C:membrane"/>
    <property type="evidence" value="ECO:0007669"/>
    <property type="project" value="UniProtKB-SubCell"/>
</dbReference>
<dbReference type="InterPro" id="IPR011691">
    <property type="entry name" value="Vesicle_transpt_SFT2"/>
</dbReference>
<dbReference type="PANTHER" id="PTHR23137:SF29">
    <property type="entry name" value="VESICLE TRANSPORT PROTEIN"/>
    <property type="match status" value="1"/>
</dbReference>
<accession>A0A4U6U8R3</accession>
<evidence type="ECO:0000256" key="1">
    <source>
        <dbReference type="ARBA" id="ARBA00004141"/>
    </source>
</evidence>
<feature type="transmembrane region" description="Helical" evidence="8">
    <location>
        <begin position="127"/>
        <end position="148"/>
    </location>
</feature>
<reference evidence="9" key="1">
    <citation type="submission" date="2019-03" db="EMBL/GenBank/DDBJ databases">
        <title>WGS assembly of Setaria viridis.</title>
        <authorList>
            <person name="Huang P."/>
            <person name="Jenkins J."/>
            <person name="Grimwood J."/>
            <person name="Barry K."/>
            <person name="Healey A."/>
            <person name="Mamidi S."/>
            <person name="Sreedasyam A."/>
            <person name="Shu S."/>
            <person name="Feldman M."/>
            <person name="Wu J."/>
            <person name="Yu Y."/>
            <person name="Chen C."/>
            <person name="Johnson J."/>
            <person name="Rokhsar D."/>
            <person name="Baxter I."/>
            <person name="Schmutz J."/>
            <person name="Brutnell T."/>
            <person name="Kellogg E."/>
        </authorList>
    </citation>
    <scope>NUCLEOTIDE SEQUENCE [LARGE SCALE GENOMIC DNA]</scope>
</reference>
<comment type="similarity">
    <text evidence="7 8">Belongs to the SFT2 family.</text>
</comment>
<evidence type="ECO:0000256" key="5">
    <source>
        <dbReference type="ARBA" id="ARBA00022989"/>
    </source>
</evidence>
<keyword evidence="5 8" id="KW-1133">Transmembrane helix</keyword>